<dbReference type="Gene3D" id="2.60.40.380">
    <property type="entry name" value="Purple acid phosphatase-like, N-terminal"/>
    <property type="match status" value="1"/>
</dbReference>
<accession>A0A7G9RVQ6</accession>
<name>A0A7G9RVQ6_9BURK</name>
<dbReference type="InterPro" id="IPR018946">
    <property type="entry name" value="PhoD-like_MPP"/>
</dbReference>
<dbReference type="SUPFAM" id="SSF56300">
    <property type="entry name" value="Metallo-dependent phosphatases"/>
    <property type="match status" value="1"/>
</dbReference>
<dbReference type="Pfam" id="PF09423">
    <property type="entry name" value="PhoD"/>
    <property type="match status" value="1"/>
</dbReference>
<gene>
    <name evidence="3" type="ORF">H9K76_16775</name>
</gene>
<dbReference type="InterPro" id="IPR052900">
    <property type="entry name" value="Phospholipid_Metab_Enz"/>
</dbReference>
<dbReference type="EMBL" id="CP060714">
    <property type="protein sequence ID" value="QNN59681.1"/>
    <property type="molecule type" value="Genomic_DNA"/>
</dbReference>
<organism evidence="3 4">
    <name type="scientific">Diaphorobacter ruginosibacter</name>
    <dbReference type="NCBI Taxonomy" id="1715720"/>
    <lineage>
        <taxon>Bacteria</taxon>
        <taxon>Pseudomonadati</taxon>
        <taxon>Pseudomonadota</taxon>
        <taxon>Betaproteobacteria</taxon>
        <taxon>Burkholderiales</taxon>
        <taxon>Comamonadaceae</taxon>
        <taxon>Diaphorobacter</taxon>
    </lineage>
</organism>
<sequence length="531" mass="60015">MPPVLPDRRRWLLHAAQLAAMGAAPRWAWSQATRLKHDPFMLGVASGDPLPDGMVIWTRLMPQPGTQAEPTSWLATQTVRWEVAEDEGFRRIRASGTASADPAFAHSVHVEVRGLQPGRWYFYRFMHGDAASTVGRTRTAPAPHEMPRNLRVVYASCQRWEHGFYSAWRKVCDDQPDLVLFLGDYIYEYASPAALKGLARVHDLPLPQSLPDYRARYALHKSDPALQAAHAIAPWAVTWDDHEVQNDYADGQGRDGMTADFLLMRTAAWQAFYEHMPLRASSLREDGFHSLQLFRRIQWGQLARLHMLDARQYRDRQACRKPHSSGAGAVHPGQCPELLDPARSFLGHEQEGWLAQGFAEDARRRTTRWSIVAQQTLFSPRHYPSGVQSTDSWDGYPASRDRVIKSLERTPPRNTVFLGGDIHQNYVCNIEALNARAMENRPSRVIASEFCGTSISSRSGTTQDKVDAIQRTNPHVLFARCDERGYGLCDITPTQWKTTLRAVRDPLDPQSDVYELAQFVVEDGRPGVQQA</sequence>
<dbReference type="AlphaFoldDB" id="A0A7G9RVQ6"/>
<dbReference type="Proteomes" id="UP000515811">
    <property type="component" value="Chromosome"/>
</dbReference>
<reference evidence="3 4" key="1">
    <citation type="submission" date="2020-08" db="EMBL/GenBank/DDBJ databases">
        <title>Genome sequence of Diaphorobacter ruginosibacter DSM 27467T.</title>
        <authorList>
            <person name="Hyun D.-W."/>
            <person name="Bae J.-W."/>
        </authorList>
    </citation>
    <scope>NUCLEOTIDE SEQUENCE [LARGE SCALE GENOMIC DNA]</scope>
    <source>
        <strain evidence="3 4">DSM 27467</strain>
    </source>
</reference>
<dbReference type="PANTHER" id="PTHR43606">
    <property type="entry name" value="PHOSPHATASE, PUTATIVE (AFU_ORTHOLOGUE AFUA_6G08710)-RELATED"/>
    <property type="match status" value="1"/>
</dbReference>
<evidence type="ECO:0000313" key="3">
    <source>
        <dbReference type="EMBL" id="QNN59681.1"/>
    </source>
</evidence>
<dbReference type="InterPro" id="IPR038607">
    <property type="entry name" value="PhoD-like_sf"/>
</dbReference>
<dbReference type="Gene3D" id="3.60.21.70">
    <property type="entry name" value="PhoD-like phosphatase"/>
    <property type="match status" value="1"/>
</dbReference>
<dbReference type="CDD" id="cd07389">
    <property type="entry name" value="MPP_PhoD"/>
    <property type="match status" value="1"/>
</dbReference>
<proteinExistence type="predicted"/>
<keyword evidence="4" id="KW-1185">Reference proteome</keyword>
<dbReference type="InterPro" id="IPR029052">
    <property type="entry name" value="Metallo-depent_PP-like"/>
</dbReference>
<evidence type="ECO:0000259" key="1">
    <source>
        <dbReference type="Pfam" id="PF09423"/>
    </source>
</evidence>
<dbReference type="RefSeq" id="WP_187600692.1">
    <property type="nucleotide sequence ID" value="NZ_CP060714.1"/>
</dbReference>
<dbReference type="PANTHER" id="PTHR43606:SF2">
    <property type="entry name" value="ALKALINE PHOSPHATASE FAMILY PROTEIN (AFU_ORTHOLOGUE AFUA_5G03860)"/>
    <property type="match status" value="1"/>
</dbReference>
<feature type="domain" description="PhoD-like phosphatase metallophosphatase" evidence="1">
    <location>
        <begin position="153"/>
        <end position="499"/>
    </location>
</feature>
<dbReference type="Pfam" id="PF16655">
    <property type="entry name" value="PhoD_N"/>
    <property type="match status" value="1"/>
</dbReference>
<dbReference type="InterPro" id="IPR032093">
    <property type="entry name" value="PhoD_N"/>
</dbReference>
<dbReference type="KEGG" id="drg:H9K76_16775"/>
<protein>
    <submittedName>
        <fullName evidence="3">Alkaline phosphatase D family protein</fullName>
    </submittedName>
</protein>
<feature type="domain" description="Phospholipase D N-terminal" evidence="2">
    <location>
        <begin position="42"/>
        <end position="139"/>
    </location>
</feature>
<evidence type="ECO:0000313" key="4">
    <source>
        <dbReference type="Proteomes" id="UP000515811"/>
    </source>
</evidence>
<evidence type="ECO:0000259" key="2">
    <source>
        <dbReference type="Pfam" id="PF16655"/>
    </source>
</evidence>